<comment type="caution">
    <text evidence="2">The sequence shown here is derived from an EMBL/GenBank/DDBJ whole genome shotgun (WGS) entry which is preliminary data.</text>
</comment>
<dbReference type="RefSeq" id="WP_196283871.1">
    <property type="nucleotide sequence ID" value="NZ_JADQDQ010000013.1"/>
</dbReference>
<sequence>MLVPVTVRHWLFHSLLLLFPTTIRAQAPVPTLLDDFNRPDSPTVGAGCVETETTAGTGAAIMSNQLKLSSGVLGKEYASRDVSTRYSPVLRQNADQLTWLFNMQQSRPNPSGFGPNNYGAAFVLAGSAADFTTGNGYAVVYSNASQPDSLKLVSKHHSNFMSFTLA</sequence>
<accession>A0ABS0IMB8</accession>
<gene>
    <name evidence="2" type="ORF">I2I05_19150</name>
</gene>
<evidence type="ECO:0000256" key="1">
    <source>
        <dbReference type="SAM" id="SignalP"/>
    </source>
</evidence>
<evidence type="ECO:0000313" key="2">
    <source>
        <dbReference type="EMBL" id="MBF9239519.1"/>
    </source>
</evidence>
<feature type="chain" id="PRO_5046227908" evidence="1">
    <location>
        <begin position="26"/>
        <end position="166"/>
    </location>
</feature>
<dbReference type="EMBL" id="JADQDQ010000013">
    <property type="protein sequence ID" value="MBF9239519.1"/>
    <property type="molecule type" value="Genomic_DNA"/>
</dbReference>
<organism evidence="2 3">
    <name type="scientific">Hymenobacter jeongseonensis</name>
    <dbReference type="NCBI Taxonomy" id="2791027"/>
    <lineage>
        <taxon>Bacteria</taxon>
        <taxon>Pseudomonadati</taxon>
        <taxon>Bacteroidota</taxon>
        <taxon>Cytophagia</taxon>
        <taxon>Cytophagales</taxon>
        <taxon>Hymenobacteraceae</taxon>
        <taxon>Hymenobacter</taxon>
    </lineage>
</organism>
<name>A0ABS0IMB8_9BACT</name>
<evidence type="ECO:0000313" key="3">
    <source>
        <dbReference type="Proteomes" id="UP000597617"/>
    </source>
</evidence>
<proteinExistence type="predicted"/>
<keyword evidence="1" id="KW-0732">Signal</keyword>
<feature type="signal peptide" evidence="1">
    <location>
        <begin position="1"/>
        <end position="25"/>
    </location>
</feature>
<protein>
    <submittedName>
        <fullName evidence="2">Uncharacterized protein</fullName>
    </submittedName>
</protein>
<keyword evidence="3" id="KW-1185">Reference proteome</keyword>
<reference evidence="2 3" key="1">
    <citation type="submission" date="2020-11" db="EMBL/GenBank/DDBJ databases">
        <authorList>
            <person name="Kim M.K."/>
        </authorList>
    </citation>
    <scope>NUCLEOTIDE SEQUENCE [LARGE SCALE GENOMIC DNA]</scope>
    <source>
        <strain evidence="2 3">BT683</strain>
    </source>
</reference>
<dbReference type="Proteomes" id="UP000597617">
    <property type="component" value="Unassembled WGS sequence"/>
</dbReference>